<protein>
    <submittedName>
        <fullName evidence="3">Uncharacterized protein</fullName>
    </submittedName>
</protein>
<sequence length="112" mass="11936">MVVTAVKLWLTAGGFAVAFVLAGVFFRTRDSLSDADQYASIGSFLLALITLGMTAVLAVRRRAPEDTPPATGSRITVKNFQSSGNVQIGDGTSATMTNHYYTTPPPPPDRED</sequence>
<gene>
    <name evidence="3" type="ORF">BC793_108311</name>
</gene>
<keyword evidence="2" id="KW-1133">Transmembrane helix</keyword>
<dbReference type="Proteomes" id="UP000245697">
    <property type="component" value="Unassembled WGS sequence"/>
</dbReference>
<feature type="transmembrane region" description="Helical" evidence="2">
    <location>
        <begin position="6"/>
        <end position="26"/>
    </location>
</feature>
<reference evidence="3 4" key="1">
    <citation type="submission" date="2018-05" db="EMBL/GenBank/DDBJ databases">
        <title>Genomic Encyclopedia of Archaeal and Bacterial Type Strains, Phase II (KMG-II): from individual species to whole genera.</title>
        <authorList>
            <person name="Goeker M."/>
        </authorList>
    </citation>
    <scope>NUCLEOTIDE SEQUENCE [LARGE SCALE GENOMIC DNA]</scope>
    <source>
        <strain evidence="3 4">DSM 45184</strain>
    </source>
</reference>
<feature type="compositionally biased region" description="Polar residues" evidence="1">
    <location>
        <begin position="81"/>
        <end position="99"/>
    </location>
</feature>
<evidence type="ECO:0000256" key="1">
    <source>
        <dbReference type="SAM" id="MobiDB-lite"/>
    </source>
</evidence>
<keyword evidence="2" id="KW-0472">Membrane</keyword>
<organism evidence="3 4">
    <name type="scientific">Actinoplanes xinjiangensis</name>
    <dbReference type="NCBI Taxonomy" id="512350"/>
    <lineage>
        <taxon>Bacteria</taxon>
        <taxon>Bacillati</taxon>
        <taxon>Actinomycetota</taxon>
        <taxon>Actinomycetes</taxon>
        <taxon>Micromonosporales</taxon>
        <taxon>Micromonosporaceae</taxon>
        <taxon>Actinoplanes</taxon>
    </lineage>
</organism>
<proteinExistence type="predicted"/>
<evidence type="ECO:0000313" key="3">
    <source>
        <dbReference type="EMBL" id="PWK47196.1"/>
    </source>
</evidence>
<comment type="caution">
    <text evidence="3">The sequence shown here is derived from an EMBL/GenBank/DDBJ whole genome shotgun (WGS) entry which is preliminary data.</text>
</comment>
<evidence type="ECO:0000256" key="2">
    <source>
        <dbReference type="SAM" id="Phobius"/>
    </source>
</evidence>
<keyword evidence="4" id="KW-1185">Reference proteome</keyword>
<name>A0A316FHJ9_9ACTN</name>
<accession>A0A316FHJ9</accession>
<feature type="compositionally biased region" description="Pro residues" evidence="1">
    <location>
        <begin position="103"/>
        <end position="112"/>
    </location>
</feature>
<dbReference type="EMBL" id="QGGR01000008">
    <property type="protein sequence ID" value="PWK47196.1"/>
    <property type="molecule type" value="Genomic_DNA"/>
</dbReference>
<feature type="transmembrane region" description="Helical" evidence="2">
    <location>
        <begin position="38"/>
        <end position="59"/>
    </location>
</feature>
<feature type="region of interest" description="Disordered" evidence="1">
    <location>
        <begin position="81"/>
        <end position="112"/>
    </location>
</feature>
<dbReference type="AlphaFoldDB" id="A0A316FHJ9"/>
<keyword evidence="2" id="KW-0812">Transmembrane</keyword>
<evidence type="ECO:0000313" key="4">
    <source>
        <dbReference type="Proteomes" id="UP000245697"/>
    </source>
</evidence>